<dbReference type="KEGG" id="cdu:CD36_01380"/>
<protein>
    <submittedName>
        <fullName evidence="3">Uncharacterized protein</fullName>
    </submittedName>
</protein>
<accession>B9W6U4</accession>
<gene>
    <name evidence="2" type="ordered locus">Cd36_01380</name>
    <name evidence="3" type="ORF">CD36_01380</name>
</gene>
<dbReference type="EMBL" id="FM992688">
    <property type="protein sequence ID" value="CAX44400.1"/>
    <property type="molecule type" value="Genomic_DNA"/>
</dbReference>
<feature type="compositionally biased region" description="Polar residues" evidence="1">
    <location>
        <begin position="23"/>
        <end position="33"/>
    </location>
</feature>
<keyword evidence="4" id="KW-1185">Reference proteome</keyword>
<dbReference type="CGD" id="CAL0000163535">
    <property type="gene designation" value="Cd36_01380"/>
</dbReference>
<feature type="region of interest" description="Disordered" evidence="1">
    <location>
        <begin position="168"/>
        <end position="193"/>
    </location>
</feature>
<feature type="compositionally biased region" description="Low complexity" evidence="1">
    <location>
        <begin position="226"/>
        <end position="245"/>
    </location>
</feature>
<feature type="region of interest" description="Disordered" evidence="1">
    <location>
        <begin position="308"/>
        <end position="374"/>
    </location>
</feature>
<feature type="compositionally biased region" description="Polar residues" evidence="1">
    <location>
        <begin position="1"/>
        <end position="11"/>
    </location>
</feature>
<dbReference type="Proteomes" id="UP000002605">
    <property type="component" value="Chromosome 1"/>
</dbReference>
<evidence type="ECO:0000256" key="1">
    <source>
        <dbReference type="SAM" id="MobiDB-lite"/>
    </source>
</evidence>
<dbReference type="OrthoDB" id="1751210at2759"/>
<name>B9W6U4_CANDC</name>
<dbReference type="VEuPathDB" id="FungiDB:CD36_01380"/>
<feature type="region of interest" description="Disordered" evidence="1">
    <location>
        <begin position="211"/>
        <end position="249"/>
    </location>
</feature>
<evidence type="ECO:0000313" key="2">
    <source>
        <dbReference type="CGD" id="CAL0000163535"/>
    </source>
</evidence>
<dbReference type="AlphaFoldDB" id="B9W6U4"/>
<feature type="region of interest" description="Disordered" evidence="1">
    <location>
        <begin position="516"/>
        <end position="546"/>
    </location>
</feature>
<reference evidence="3 4" key="1">
    <citation type="journal article" date="2009" name="Genome Res.">
        <title>Comparative genomics of the fungal pathogens Candida dubliniensis and Candida albicans.</title>
        <authorList>
            <person name="Jackson A.P."/>
            <person name="Gamble J.A."/>
            <person name="Yeomans T."/>
            <person name="Moran G.P."/>
            <person name="Saunders D."/>
            <person name="Harris D."/>
            <person name="Aslett M."/>
            <person name="Barrell J.F."/>
            <person name="Butler G."/>
            <person name="Citiulo F."/>
            <person name="Coleman D.C."/>
            <person name="de Groot P.W.J."/>
            <person name="Goodwin T.J."/>
            <person name="Quail M.A."/>
            <person name="McQuillan J."/>
            <person name="Munro C.A."/>
            <person name="Pain A."/>
            <person name="Poulter R.T."/>
            <person name="Rajandream M.A."/>
            <person name="Renauld H."/>
            <person name="Spiering M.J."/>
            <person name="Tivey A."/>
            <person name="Gow N.A.R."/>
            <person name="Barrell B."/>
            <person name="Sullivan D.J."/>
            <person name="Berriman M."/>
        </authorList>
    </citation>
    <scope>NUCLEOTIDE SEQUENCE [LARGE SCALE GENOMIC DNA]</scope>
    <source>
        <strain evidence="4">CD36 / ATCC MYA-646 / CBS 7987 / NCPF 3949 / NRRL Y-17841</strain>
    </source>
</reference>
<feature type="region of interest" description="Disordered" evidence="1">
    <location>
        <begin position="606"/>
        <end position="645"/>
    </location>
</feature>
<feature type="region of interest" description="Disordered" evidence="1">
    <location>
        <begin position="1"/>
        <end position="69"/>
    </location>
</feature>
<sequence length="718" mass="79603">MFISTSPSIVPSNRFDMLDPTDHNQSLNNTQFPINEYEEQQNFESQQPPSPPQQQRESESIFKEDEDSLQQQMQESFPLFQYQQPFMSTTNYLLDESVQENEDNYQLLSGGDLDSTSSFTTNSLANINSNSLYGNSINVNLGAVPTNLSNPDTMIAGQLSSSVSSSYYNTPFNQQQQTSQSLQSFQPFQLPNDSSTSSSLYSYASASASASAPQPQVHPRQEQMNTGSSFGFSSTPTQSTFTHTSANTPLQQQQHDLYPVSNSMNSILDNSNLVYHPAKFEVSSNIINPAIQQQSLNLDLTQAYPQPPLSSTSTTFDPITYNSSPTISQPQFTSQSLPNLSSANTGKKTTSKRTKSRTPTTTSRSAPSVIKKEETNAFKISTHAIAKQENDSSSLPSGNRRYRVIRGISAGGCNTKPPKESMEGKAIYYPMNLNLNGASLKDICYPKWNESEKQDRRRIIRIERIQQGPVITANFSIVGAANENPVVLPPSNPIIDVIEVSCLECDVKINNSHVSDGSNFYDSQSSDDEITGNQGDASGVGGRKSPNYIKNEFNDDYYQYYITSVEVVEIVELLIGNQFRDAAERRKERGRVRSNLVPFWSKKPISSRMSESSTSSSSPQNTSTTPGSSSSLSGTTTTTVGGAGSSLTNHDYRVELAKRIMGYEIRKPRGFDKEVRILRWDKLVPALQRALQSYYTEIPADDPYAEYYKTHAPQIHNN</sequence>
<dbReference type="HOGENOM" id="CLU_029126_0_0_1"/>
<evidence type="ECO:0000313" key="4">
    <source>
        <dbReference type="Proteomes" id="UP000002605"/>
    </source>
</evidence>
<feature type="compositionally biased region" description="Polar residues" evidence="1">
    <location>
        <begin position="308"/>
        <end position="344"/>
    </location>
</feature>
<organism evidence="3 4">
    <name type="scientific">Candida dubliniensis (strain CD36 / ATCC MYA-646 / CBS 7987 / NCPF 3949 / NRRL Y-17841)</name>
    <name type="common">Yeast</name>
    <dbReference type="NCBI Taxonomy" id="573826"/>
    <lineage>
        <taxon>Eukaryota</taxon>
        <taxon>Fungi</taxon>
        <taxon>Dikarya</taxon>
        <taxon>Ascomycota</taxon>
        <taxon>Saccharomycotina</taxon>
        <taxon>Pichiomycetes</taxon>
        <taxon>Debaryomycetaceae</taxon>
        <taxon>Candida/Lodderomyces clade</taxon>
        <taxon>Candida</taxon>
    </lineage>
</organism>
<evidence type="ECO:0000313" key="3">
    <source>
        <dbReference type="EMBL" id="CAX44400.1"/>
    </source>
</evidence>
<dbReference type="RefSeq" id="XP_002416815.1">
    <property type="nucleotide sequence ID" value="XM_002416770.1"/>
</dbReference>
<dbReference type="eggNOG" id="ENOG502RXRH">
    <property type="taxonomic scope" value="Eukaryota"/>
</dbReference>
<dbReference type="GeneID" id="8044348"/>
<proteinExistence type="predicted"/>